<sequence>MLNKEINMRRNTKLLTTGILSMAIVAPTMAFATESNAMENNADLNINLEKKSIVLGSTSKVSVKFKERPDADSITLKYKCYDMPLDTTLNYNQSTD</sequence>
<dbReference type="Proteomes" id="UP000003227">
    <property type="component" value="Unassembled WGS sequence"/>
</dbReference>
<proteinExistence type="predicted"/>
<feature type="chain" id="PRO_5003075471" description="N-acetylmuramoyl-L-alanine amidase Cwp6-like N-terminal domain-containing protein" evidence="1">
    <location>
        <begin position="33"/>
        <end position="96"/>
    </location>
</feature>
<protein>
    <recommendedName>
        <fullName evidence="2">N-acetylmuramoyl-L-alanine amidase Cwp6-like N-terminal domain-containing protein</fullName>
    </recommendedName>
</protein>
<comment type="caution">
    <text evidence="3">The sequence shown here is derived from an EMBL/GenBank/DDBJ whole genome shotgun (WGS) entry which is preliminary data.</text>
</comment>
<gene>
    <name evidence="3" type="ORF">HMPREF0220_2760</name>
</gene>
<organism evidence="3 4">
    <name type="scientific">Clostridioides difficile NAP08</name>
    <dbReference type="NCBI Taxonomy" id="525259"/>
    <lineage>
        <taxon>Bacteria</taxon>
        <taxon>Bacillati</taxon>
        <taxon>Bacillota</taxon>
        <taxon>Clostridia</taxon>
        <taxon>Peptostreptococcales</taxon>
        <taxon>Peptostreptococcaceae</taxon>
        <taxon>Clostridioides</taxon>
    </lineage>
</organism>
<evidence type="ECO:0000259" key="2">
    <source>
        <dbReference type="Pfam" id="PF21465"/>
    </source>
</evidence>
<evidence type="ECO:0000313" key="4">
    <source>
        <dbReference type="Proteomes" id="UP000003227"/>
    </source>
</evidence>
<keyword evidence="1" id="KW-0732">Signal</keyword>
<dbReference type="Pfam" id="PF21465">
    <property type="entry name" value="Cwp6_N"/>
    <property type="match status" value="1"/>
</dbReference>
<feature type="domain" description="N-acetylmuramoyl-L-alanine amidase Cwp6-like N-terminal" evidence="2">
    <location>
        <begin position="44"/>
        <end position="96"/>
    </location>
</feature>
<dbReference type="AlphaFoldDB" id="D5Q776"/>
<name>D5Q776_CLODI</name>
<dbReference type="HOGENOM" id="CLU_191825_0_0_9"/>
<feature type="signal peptide" evidence="1">
    <location>
        <begin position="1"/>
        <end position="32"/>
    </location>
</feature>
<dbReference type="EMBL" id="ADNX01000068">
    <property type="protein sequence ID" value="EFH06242.1"/>
    <property type="molecule type" value="Genomic_DNA"/>
</dbReference>
<evidence type="ECO:0000313" key="3">
    <source>
        <dbReference type="EMBL" id="EFH06242.1"/>
    </source>
</evidence>
<reference evidence="3 4" key="1">
    <citation type="submission" date="2010-05" db="EMBL/GenBank/DDBJ databases">
        <authorList>
            <person name="Qin X."/>
            <person name="Bachman B."/>
            <person name="Battles P."/>
            <person name="Bell A."/>
            <person name="Bess C."/>
            <person name="Bickham C."/>
            <person name="Chaboub L."/>
            <person name="Chen D."/>
            <person name="Coyle M."/>
            <person name="Deiros D.R."/>
            <person name="Dinh H."/>
            <person name="Forbes L."/>
            <person name="Fowler G."/>
            <person name="Francisco L."/>
            <person name="Fu Q."/>
            <person name="Gubbala S."/>
            <person name="Hale W."/>
            <person name="Han Y."/>
            <person name="Hemphill L."/>
            <person name="Highlander S.K."/>
            <person name="Hirani K."/>
            <person name="Hogues M."/>
            <person name="Jackson L."/>
            <person name="Jakkamsetti A."/>
            <person name="Javaid M."/>
            <person name="Jiang H."/>
            <person name="Korchina V."/>
            <person name="Kovar C."/>
            <person name="Lara F."/>
            <person name="Lee S."/>
            <person name="Mata R."/>
            <person name="Mathew T."/>
            <person name="Moen C."/>
            <person name="Morales K."/>
            <person name="Munidasa M."/>
            <person name="Nazareth L."/>
            <person name="Ngo R."/>
            <person name="Nguyen L."/>
            <person name="Okwuonu G."/>
            <person name="Ongeri F."/>
            <person name="Patil S."/>
            <person name="Petrosino J."/>
            <person name="Pham C."/>
            <person name="Pham P."/>
            <person name="Pu L.-L."/>
            <person name="Puazo M."/>
            <person name="Raj R."/>
            <person name="Reid J."/>
            <person name="Rouhana J."/>
            <person name="Saada N."/>
            <person name="Shang Y."/>
            <person name="Simmons D."/>
            <person name="Thornton R."/>
            <person name="Warren J."/>
            <person name="Weissenberger G."/>
            <person name="Zhang J."/>
            <person name="Zhang L."/>
            <person name="Zhou C."/>
            <person name="Zhu D."/>
            <person name="Muzny D."/>
            <person name="Worley K."/>
            <person name="Gibbs R."/>
        </authorList>
    </citation>
    <scope>NUCLEOTIDE SEQUENCE [LARGE SCALE GENOMIC DNA]</scope>
    <source>
        <strain evidence="3 4">NAP08</strain>
    </source>
</reference>
<feature type="non-terminal residue" evidence="3">
    <location>
        <position position="96"/>
    </location>
</feature>
<accession>D5Q776</accession>
<evidence type="ECO:0000256" key="1">
    <source>
        <dbReference type="SAM" id="SignalP"/>
    </source>
</evidence>
<dbReference type="InterPro" id="IPR048586">
    <property type="entry name" value="Cwp6-like_N"/>
</dbReference>